<feature type="compositionally biased region" description="Basic and acidic residues" evidence="1">
    <location>
        <begin position="1577"/>
        <end position="1594"/>
    </location>
</feature>
<accession>A0AAD9W3C7</accession>
<gene>
    <name evidence="3" type="ORF">N8I77_005403</name>
</gene>
<evidence type="ECO:0000256" key="2">
    <source>
        <dbReference type="SAM" id="Phobius"/>
    </source>
</evidence>
<feature type="compositionally biased region" description="Basic and acidic residues" evidence="1">
    <location>
        <begin position="493"/>
        <end position="504"/>
    </location>
</feature>
<keyword evidence="2" id="KW-0472">Membrane</keyword>
<feature type="region of interest" description="Disordered" evidence="1">
    <location>
        <begin position="1741"/>
        <end position="1768"/>
    </location>
</feature>
<feature type="region of interest" description="Disordered" evidence="1">
    <location>
        <begin position="1571"/>
        <end position="1602"/>
    </location>
</feature>
<feature type="region of interest" description="Disordered" evidence="1">
    <location>
        <begin position="1"/>
        <end position="70"/>
    </location>
</feature>
<dbReference type="InterPro" id="IPR002523">
    <property type="entry name" value="MgTranspt_CorA/ZnTranspt_ZntB"/>
</dbReference>
<dbReference type="GO" id="GO:0046873">
    <property type="term" value="F:metal ion transmembrane transporter activity"/>
    <property type="evidence" value="ECO:0007669"/>
    <property type="project" value="InterPro"/>
</dbReference>
<keyword evidence="2" id="KW-1133">Transmembrane helix</keyword>
<feature type="transmembrane region" description="Helical" evidence="2">
    <location>
        <begin position="1496"/>
        <end position="1516"/>
    </location>
</feature>
<evidence type="ECO:0000313" key="4">
    <source>
        <dbReference type="Proteomes" id="UP001265746"/>
    </source>
</evidence>
<feature type="transmembrane region" description="Helical" evidence="2">
    <location>
        <begin position="1523"/>
        <end position="1543"/>
    </location>
</feature>
<reference evidence="3" key="1">
    <citation type="submission" date="2023-06" db="EMBL/GenBank/DDBJ databases">
        <authorList>
            <person name="Noh H."/>
        </authorList>
    </citation>
    <scope>NUCLEOTIDE SEQUENCE</scope>
    <source>
        <strain evidence="3">DUCC20226</strain>
    </source>
</reference>
<dbReference type="Gene3D" id="1.20.58.340">
    <property type="entry name" value="Magnesium transport protein CorA, transmembrane region"/>
    <property type="match status" value="1"/>
</dbReference>
<evidence type="ECO:0000256" key="1">
    <source>
        <dbReference type="SAM" id="MobiDB-lite"/>
    </source>
</evidence>
<evidence type="ECO:0000313" key="3">
    <source>
        <dbReference type="EMBL" id="KAK2606669.1"/>
    </source>
</evidence>
<comment type="caution">
    <text evidence="3">The sequence shown here is derived from an EMBL/GenBank/DDBJ whole genome shotgun (WGS) entry which is preliminary data.</text>
</comment>
<feature type="region of interest" description="Disordered" evidence="1">
    <location>
        <begin position="956"/>
        <end position="979"/>
    </location>
</feature>
<feature type="compositionally biased region" description="Low complexity" evidence="1">
    <location>
        <begin position="1118"/>
        <end position="1135"/>
    </location>
</feature>
<sequence length="1768" mass="198991">MAEKVGPPERQSQHEENAIEEAMGRIDTLNGDTHGLEEPKRASSNHSHSSNKTIRPQEDEGDCENPLQTHDSPQVFRCWHESSQTSEVEDFIYAQPSASGPQLYRPENADCGAWMSPSNPKCPASFGTRGTTATAGAFGQLVQFSNFLGAGNSGMFSAGHCWTDKPYWVTRRARDLQDLAAETFEEGQVQDHDNVFGLKFLNLQLLDDAPVKLKWYQYRWPCYEFKRECFEGLDNVGMTIQFIVRDGTVLQQCILENWGEADVDIHFAFCTAMCISDLDHVTDNYAFNKITPDDQNAGPGPGGFGWVHLNRFHEGASGTRTDSPCSSHRESDRSHYNRINKSQPSHGVALVISVAVDGEMIRFSQGQSSHIWKKVLKARSNTPEGRSHELEIVTAYKLILVADPRSDWKKFIVPLEEMDANRFLREARAFSSFPTSITRTNGRHGSACSDVAPHSETLVSDVKKYEADIANVPQDGVATAPDSGQETEQSPAVDHEPTPKEADSITDHIEFTVRRNLEHILSVCAIPVGASGERDKGLIDKLRDVQPIALTCGDMSGHRISTASSFFAFQFLAEVAKRLSRLPQPQRDDFFIQHLLRRIRYVCLGHLKWLRAAEKSRPNGEFMSLYWATGEAVTQPKSSKTWVPRQHVRNTAFHILKAIEFMNSFSDDDNGDFSVVCEIVGQWGQGWVRLLEKLDKRGSLTWHRKESEGVKVFRLDDHVWIWRALKAMEDKRLGPWMNLYHRAQQDNGSSSTDLRAINADQMSRRIQRFSSRNFQQKVLRNFTTEHEILRRQMVALTRSPRETRFFFHGRDTALLYGQDMGFPLEDLSFREAWKNTIDAQCLHEGSQEHRWDSALRYALSIMLGVRRHQINYREPGDMVKTATEVLLQSSSGNGLFPGKLDIMTKGPLTDAFHEERDANSSYDAGFEIPYIFLTHTKEIRAVIDHCPDMILRTGQGEINLDDHPTGESENSPTAIPAHPRKNLQVQVGPREENKELQVLLVRLSDVLSALPRLPNTISASNGIRSKGLAVNALFNLKKAIPFSNIIDSHSIVEIEDEWLFNYPQFFGFEEDAKTSIDETLGPSEDFEATWLRTIDVSEMRRKYSSHNQEDSIAEDHSQASTNYSSTTSTESSISFGGTGDSGLGVLDSFSRKHLQGKGAANLFEGRAISVNMGSFEDVWENVLSRPRTVAKAKKRAILLVHKGTDRGPEAALLCYAATKGDERMNMFEFFQRHFRHEKVMFDHCSLVYNTWETEVHMSFFILRDKSEPLSGDTAQHVEGFPGVQGKHIFRGSMGFRFHGDAFDRYWTLHLFANLDLPTLNAKQDVSVRLATDERLFPKLFQRKIAELRLFAAMLSQAAFHTEQILTEVKSELGIKSGAFSWSIPSMDRYSSWSTLWEGFAPLVQALADDLISTKDMICQWEAREISRGQDRPRWTHSDERKHRADITRHQRLLDWRKREIQNVLNDVESLRELCTARLANAREELSFRSSQNIASFTYVTIVFLPLGFAASVFSMNGYPSTDWVASMVVIAVVTLAVTVVALANAKMLLGAAEQFGKDAMKLTGNVFKSSLMGQQKRQRDEQARDSSVPDKPARGNEVGGEPLQGHVTRQVMFWVVYLLIELPARRVALACRALSTPLIQSLDISPSDATPPAAAAAIGREVIRITGGILVLPLLLTSWTIQLLFYNVLDVLTLLGRLALRTFNALVAPRNANGVASDTKVVTWLIEPPPWLRPVRKLMTHEKSGKTAPQTDVLVNTDRESSGPAQEA</sequence>
<dbReference type="Proteomes" id="UP001265746">
    <property type="component" value="Unassembled WGS sequence"/>
</dbReference>
<name>A0AAD9W3C7_PHOAM</name>
<feature type="compositionally biased region" description="Basic and acidic residues" evidence="1">
    <location>
        <begin position="1105"/>
        <end position="1117"/>
    </location>
</feature>
<feature type="compositionally biased region" description="Basic and acidic residues" evidence="1">
    <location>
        <begin position="1"/>
        <end position="17"/>
    </location>
</feature>
<keyword evidence="2" id="KW-0812">Transmembrane</keyword>
<dbReference type="EMBL" id="JAUJFL010000003">
    <property type="protein sequence ID" value="KAK2606669.1"/>
    <property type="molecule type" value="Genomic_DNA"/>
</dbReference>
<feature type="compositionally biased region" description="Polar residues" evidence="1">
    <location>
        <begin position="42"/>
        <end position="54"/>
    </location>
</feature>
<feature type="region of interest" description="Disordered" evidence="1">
    <location>
        <begin position="474"/>
        <end position="504"/>
    </location>
</feature>
<protein>
    <submittedName>
        <fullName evidence="3">Uncharacterized protein</fullName>
    </submittedName>
</protein>
<keyword evidence="4" id="KW-1185">Reference proteome</keyword>
<dbReference type="Pfam" id="PF01544">
    <property type="entry name" value="CorA"/>
    <property type="match status" value="1"/>
</dbReference>
<proteinExistence type="predicted"/>
<organism evidence="3 4">
    <name type="scientific">Phomopsis amygdali</name>
    <name type="common">Fusicoccum amygdali</name>
    <dbReference type="NCBI Taxonomy" id="1214568"/>
    <lineage>
        <taxon>Eukaryota</taxon>
        <taxon>Fungi</taxon>
        <taxon>Dikarya</taxon>
        <taxon>Ascomycota</taxon>
        <taxon>Pezizomycotina</taxon>
        <taxon>Sordariomycetes</taxon>
        <taxon>Sordariomycetidae</taxon>
        <taxon>Diaporthales</taxon>
        <taxon>Diaporthaceae</taxon>
        <taxon>Diaporthe</taxon>
    </lineage>
</organism>
<feature type="region of interest" description="Disordered" evidence="1">
    <location>
        <begin position="1105"/>
        <end position="1135"/>
    </location>
</feature>
<dbReference type="GO" id="GO:0016020">
    <property type="term" value="C:membrane"/>
    <property type="evidence" value="ECO:0007669"/>
    <property type="project" value="InterPro"/>
</dbReference>